<accession>A0ACC5W1Z1</accession>
<dbReference type="Proteomes" id="UP001319828">
    <property type="component" value="Unassembled WGS sequence"/>
</dbReference>
<gene>
    <name evidence="1" type="ORF">H2252_06065</name>
</gene>
<evidence type="ECO:0000313" key="1">
    <source>
        <dbReference type="EMBL" id="MBZ7974942.1"/>
    </source>
</evidence>
<organism evidence="1 2">
    <name type="scientific">Campylobacter molothri</name>
    <dbReference type="NCBI Taxonomy" id="1032242"/>
    <lineage>
        <taxon>Bacteria</taxon>
        <taxon>Pseudomonadati</taxon>
        <taxon>Campylobacterota</taxon>
        <taxon>Epsilonproteobacteria</taxon>
        <taxon>Campylobacterales</taxon>
        <taxon>Campylobacteraceae</taxon>
        <taxon>Campylobacter</taxon>
    </lineage>
</organism>
<proteinExistence type="predicted"/>
<dbReference type="EMBL" id="JACHUQ010000011">
    <property type="protein sequence ID" value="MBZ7974942.1"/>
    <property type="molecule type" value="Genomic_DNA"/>
</dbReference>
<name>A0ACC5W1Z1_9BACT</name>
<sequence>MIEFSNEDKEEFIKAIDELIKQVDDCILRNKRTKQGKISIEGSSSQNIKQYLEFIDKKYNYSFKIAIGNSGGFLNSDSWIMFARNDLLKEGLINGKKITPTKGIYIFIAYSGYLEDNKHIVLKFGFPQGNIENSRCVAINKMENDGYLKKIDFICDLSDKDKLLKDFLKMMNYFNSFSENDFRLNKNNKIIFKNQILYGPPGTGKTYHTIDKALEILGENLENRIDKKAKFDEYVKNGQIVFTTFHQSYGYEEFIEGIKPIINKDNGNSKELDYEIKDGIFKRICNRALNKERKVDNNEIDDITINNDTPIWKISLGPNASLRDKCFKENKIYIGWNKIPENMNEEFLALGTNDKSTINNFKDEMQIGDLVCVFNSLKTIKGVGIIKSDVKYGDDKEEYRTYRDVEWISKDSEISLYELNDNKNLTLKTVYKLWRIRANDLLEKIKNEKEQIDIKTIDDNTEKKFVIIIDEINRGNVSKIFGELITLIEPSKRIGKEEELKVTLPYSGEKFGVPENVYIIGTMNTADRSITSLDTALRRRFEFVEMMPDLSKLNNKFVKKDQEKVELQQLLEAINTRIEYLLDREKTIGHAFFMNIENLNDLKWVFQNKIIPLLQEYFYDDYALINAVLNNNGMIEEVVENKENDYLHSIRKLEIYNEKIIYNITSFDSKIWDNEITYQKIYKNQISDNKTKEN</sequence>
<comment type="caution">
    <text evidence="1">The sequence shown here is derived from an EMBL/GenBank/DDBJ whole genome shotgun (WGS) entry which is preliminary data.</text>
</comment>
<evidence type="ECO:0000313" key="2">
    <source>
        <dbReference type="Proteomes" id="UP001319828"/>
    </source>
</evidence>
<reference evidence="1" key="1">
    <citation type="submission" date="2020-07" db="EMBL/GenBank/DDBJ databases">
        <title>Campylobacter molothri sp. nov. isolated from wild birds.</title>
        <authorList>
            <person name="Miller W.G."/>
            <person name="Chapman M.H."/>
            <person name="Yee E."/>
            <person name="Lopes B.S."/>
            <person name="Forbes K.J."/>
        </authorList>
    </citation>
    <scope>NUCLEOTIDE SEQUENCE</scope>
    <source>
        <strain evidence="1">RM9754</strain>
    </source>
</reference>
<keyword evidence="2" id="KW-1185">Reference proteome</keyword>
<protein>
    <submittedName>
        <fullName evidence="1">AAA family ATPase</fullName>
    </submittedName>
</protein>